<organism evidence="1 2">
    <name type="scientific">Candidatus Fimimonas merdipullorum</name>
    <dbReference type="NCBI Taxonomy" id="2840822"/>
    <lineage>
        <taxon>Bacteria</taxon>
        <taxon>Pseudomonadati</taxon>
        <taxon>Myxococcota</taxon>
        <taxon>Myxococcia</taxon>
        <taxon>Myxococcales</taxon>
        <taxon>Cystobacterineae</taxon>
        <taxon>Myxococcaceae</taxon>
        <taxon>Myxococcaceae incertae sedis</taxon>
        <taxon>Candidatus Fimimonas</taxon>
    </lineage>
</organism>
<protein>
    <submittedName>
        <fullName evidence="1">Uncharacterized protein</fullName>
    </submittedName>
</protein>
<evidence type="ECO:0000313" key="1">
    <source>
        <dbReference type="EMBL" id="HIU91428.1"/>
    </source>
</evidence>
<proteinExistence type="predicted"/>
<gene>
    <name evidence="1" type="ORF">IAC72_05420</name>
</gene>
<sequence>MYEITISAPDNQRLLLANVVNSAQPALCEMDGISAEVREGTRLFFSAAVSDTFRFQLKRLLCDSLCDSIVLGYKNTFIRDCLKVGEGTFLQNVLIGVMCLFDKNYDRQFVCRVLDLEQPVYIDGYCNFRLNGIKQKWREVAQLVTNNRQVLYDGGRIAEFLQYVTDTVCSRARSMCITFQKGDFLLFDGGGTLLPSEKTLSPRCDAEVEAAVNLLMYKPKKLSVYSDEEVSADFKKVADMFDTRYLCGEA</sequence>
<comment type="caution">
    <text evidence="1">The sequence shown here is derived from an EMBL/GenBank/DDBJ whole genome shotgun (WGS) entry which is preliminary data.</text>
</comment>
<dbReference type="EMBL" id="DVOC01000095">
    <property type="protein sequence ID" value="HIU91428.1"/>
    <property type="molecule type" value="Genomic_DNA"/>
</dbReference>
<dbReference type="AlphaFoldDB" id="A0A9D1MYN4"/>
<accession>A0A9D1MYN4</accession>
<dbReference type="Proteomes" id="UP000886852">
    <property type="component" value="Unassembled WGS sequence"/>
</dbReference>
<reference evidence="1" key="2">
    <citation type="journal article" date="2021" name="PeerJ">
        <title>Extensive microbial diversity within the chicken gut microbiome revealed by metagenomics and culture.</title>
        <authorList>
            <person name="Gilroy R."/>
            <person name="Ravi A."/>
            <person name="Getino M."/>
            <person name="Pursley I."/>
            <person name="Horton D.L."/>
            <person name="Alikhan N.F."/>
            <person name="Baker D."/>
            <person name="Gharbi K."/>
            <person name="Hall N."/>
            <person name="Watson M."/>
            <person name="Adriaenssens E.M."/>
            <person name="Foster-Nyarko E."/>
            <person name="Jarju S."/>
            <person name="Secka A."/>
            <person name="Antonio M."/>
            <person name="Oren A."/>
            <person name="Chaudhuri R.R."/>
            <person name="La Ragione R."/>
            <person name="Hildebrand F."/>
            <person name="Pallen M.J."/>
        </authorList>
    </citation>
    <scope>NUCLEOTIDE SEQUENCE</scope>
    <source>
        <strain evidence="1">ChiHjej12B11-7776</strain>
    </source>
</reference>
<name>A0A9D1MYN4_9BACT</name>
<reference evidence="1" key="1">
    <citation type="submission" date="2020-10" db="EMBL/GenBank/DDBJ databases">
        <authorList>
            <person name="Gilroy R."/>
        </authorList>
    </citation>
    <scope>NUCLEOTIDE SEQUENCE</scope>
    <source>
        <strain evidence="1">ChiHjej12B11-7776</strain>
    </source>
</reference>
<evidence type="ECO:0000313" key="2">
    <source>
        <dbReference type="Proteomes" id="UP000886852"/>
    </source>
</evidence>